<evidence type="ECO:0000313" key="1">
    <source>
        <dbReference type="EMBL" id="TVM16613.1"/>
    </source>
</evidence>
<reference evidence="1 2" key="1">
    <citation type="submission" date="2018-06" db="EMBL/GenBank/DDBJ databases">
        <title>Complete genome of Desulfovibrio indonesiensis P37SLT.</title>
        <authorList>
            <person name="Crispim J.S."/>
            <person name="Vidigal P.M.P."/>
            <person name="Silva L.C.F."/>
            <person name="Laguardia C.N."/>
            <person name="Araujo L.C."/>
            <person name="Dias R.S."/>
            <person name="Sousa M.P."/>
            <person name="Paula S.O."/>
            <person name="Silva C."/>
        </authorList>
    </citation>
    <scope>NUCLEOTIDE SEQUENCE [LARGE SCALE GENOMIC DNA]</scope>
    <source>
        <strain evidence="1 2">P37SLT</strain>
    </source>
</reference>
<protein>
    <recommendedName>
        <fullName evidence="3">Tetratricopeptide repeat protein</fullName>
    </recommendedName>
</protein>
<keyword evidence="2" id="KW-1185">Reference proteome</keyword>
<organism evidence="1 2">
    <name type="scientific">Oceanidesulfovibrio indonesiensis</name>
    <dbReference type="NCBI Taxonomy" id="54767"/>
    <lineage>
        <taxon>Bacteria</taxon>
        <taxon>Pseudomonadati</taxon>
        <taxon>Thermodesulfobacteriota</taxon>
        <taxon>Desulfovibrionia</taxon>
        <taxon>Desulfovibrionales</taxon>
        <taxon>Desulfovibrionaceae</taxon>
        <taxon>Oceanidesulfovibrio</taxon>
    </lineage>
</organism>
<evidence type="ECO:0008006" key="3">
    <source>
        <dbReference type="Google" id="ProtNLM"/>
    </source>
</evidence>
<proteinExistence type="predicted"/>
<name>A0A7M3MDD3_9BACT</name>
<dbReference type="Proteomes" id="UP000448292">
    <property type="component" value="Unassembled WGS sequence"/>
</dbReference>
<dbReference type="Pfam" id="PF13432">
    <property type="entry name" value="TPR_16"/>
    <property type="match status" value="1"/>
</dbReference>
<dbReference type="InterPro" id="IPR011990">
    <property type="entry name" value="TPR-like_helical_dom_sf"/>
</dbReference>
<evidence type="ECO:0000313" key="2">
    <source>
        <dbReference type="Proteomes" id="UP000448292"/>
    </source>
</evidence>
<dbReference type="AlphaFoldDB" id="A0A7M3MDD3"/>
<accession>A0A7M3MDD3</accession>
<dbReference type="OrthoDB" id="5290562at2"/>
<gene>
    <name evidence="1" type="ORF">DPQ33_11460</name>
</gene>
<comment type="caution">
    <text evidence="1">The sequence shown here is derived from an EMBL/GenBank/DDBJ whole genome shotgun (WGS) entry which is preliminary data.</text>
</comment>
<sequence length="294" mass="33578">MEPAMVSALFRFHPVAMGSLPHQSARFNEGRPWRLFVAILSLLAVFCLAGCKGGEQGQPTLSEARKAFAAGHYSEAERLYEHYIQSRPQGKDRWEAWNRLLDMALSVRQDPNRATSILDAMYLEFGDQSSKAYELLTKLAEIYENMNQNTKALETWKKCLSLPVVDPSAAARIHYRIARNHQSMKAYALAAEELNICIRDAQSSDLEQRCRYTLAQNQIFMERYDEAEETLSAIMGNPEVDQERRALAAFLLADVFEDQERYSEAVSILESIRLSYPNPRVVDTRLKHLKRVSP</sequence>
<dbReference type="EMBL" id="QMIE01000010">
    <property type="protein sequence ID" value="TVM16613.1"/>
    <property type="molecule type" value="Genomic_DNA"/>
</dbReference>
<dbReference type="Gene3D" id="1.25.40.10">
    <property type="entry name" value="Tetratricopeptide repeat domain"/>
    <property type="match status" value="2"/>
</dbReference>
<dbReference type="Pfam" id="PF13181">
    <property type="entry name" value="TPR_8"/>
    <property type="match status" value="1"/>
</dbReference>
<dbReference type="SUPFAM" id="SSF48452">
    <property type="entry name" value="TPR-like"/>
    <property type="match status" value="1"/>
</dbReference>
<dbReference type="InterPro" id="IPR019734">
    <property type="entry name" value="TPR_rpt"/>
</dbReference>